<dbReference type="NCBIfam" id="TIGR01615">
    <property type="entry name" value="A_thal_3542"/>
    <property type="match status" value="1"/>
</dbReference>
<evidence type="ECO:0000256" key="1">
    <source>
        <dbReference type="SAM" id="MobiDB-lite"/>
    </source>
</evidence>
<evidence type="ECO:0000313" key="3">
    <source>
        <dbReference type="Proteomes" id="UP000729402"/>
    </source>
</evidence>
<proteinExistence type="predicted"/>
<name>A0A8J5WBZ4_ZIZPA</name>
<dbReference type="PANTHER" id="PTHR31579">
    <property type="entry name" value="OS03G0796600 PROTEIN"/>
    <property type="match status" value="1"/>
</dbReference>
<dbReference type="Proteomes" id="UP000729402">
    <property type="component" value="Unassembled WGS sequence"/>
</dbReference>
<dbReference type="EMBL" id="JAAALK010000082">
    <property type="protein sequence ID" value="KAG8086124.1"/>
    <property type="molecule type" value="Genomic_DNA"/>
</dbReference>
<reference evidence="2" key="1">
    <citation type="journal article" date="2021" name="bioRxiv">
        <title>Whole Genome Assembly and Annotation of Northern Wild Rice, Zizania palustris L., Supports a Whole Genome Duplication in the Zizania Genus.</title>
        <authorList>
            <person name="Haas M."/>
            <person name="Kono T."/>
            <person name="Macchietto M."/>
            <person name="Millas R."/>
            <person name="McGilp L."/>
            <person name="Shao M."/>
            <person name="Duquette J."/>
            <person name="Hirsch C.N."/>
            <person name="Kimball J."/>
        </authorList>
    </citation>
    <scope>NUCLEOTIDE SEQUENCE</scope>
    <source>
        <tissue evidence="2">Fresh leaf tissue</tissue>
    </source>
</reference>
<sequence length="294" mass="31132">MVVGEVAAGDEMSLSNMVLGFYEEAERQSCAEGGDSGDEEGSGHGGAAESRAFWKEQRRQLHEGLTNKLSSAESRIQTDAGEAIRQTRAATAGAGACSCASRAVQAGGGGRGCRGCTLRFVAERLLDAGYNSAICRSKWSRSTDIPSGEHTYVDVVVPTRSGKAVRVVIEPNFRGEFEMARGGAEYRALVAALPEAFVGRAERLRGVVRVMCAAAKQCARESSMHMAPWRKQRYVEAKWLATPERVAPGAGAGAGVAVPVAVGSPETSKLQPKFRGSMSMLTLDFGGRTALEVV</sequence>
<dbReference type="Pfam" id="PF04720">
    <property type="entry name" value="PDDEXK_6"/>
    <property type="match status" value="1"/>
</dbReference>
<gene>
    <name evidence="2" type="ORF">GUJ93_ZPchr0010g8558</name>
</gene>
<organism evidence="2 3">
    <name type="scientific">Zizania palustris</name>
    <name type="common">Northern wild rice</name>
    <dbReference type="NCBI Taxonomy" id="103762"/>
    <lineage>
        <taxon>Eukaryota</taxon>
        <taxon>Viridiplantae</taxon>
        <taxon>Streptophyta</taxon>
        <taxon>Embryophyta</taxon>
        <taxon>Tracheophyta</taxon>
        <taxon>Spermatophyta</taxon>
        <taxon>Magnoliopsida</taxon>
        <taxon>Liliopsida</taxon>
        <taxon>Poales</taxon>
        <taxon>Poaceae</taxon>
        <taxon>BOP clade</taxon>
        <taxon>Oryzoideae</taxon>
        <taxon>Oryzeae</taxon>
        <taxon>Zizaniinae</taxon>
        <taxon>Zizania</taxon>
    </lineage>
</organism>
<accession>A0A8J5WBZ4</accession>
<reference evidence="2" key="2">
    <citation type="submission" date="2021-02" db="EMBL/GenBank/DDBJ databases">
        <authorList>
            <person name="Kimball J.A."/>
            <person name="Haas M.W."/>
            <person name="Macchietto M."/>
            <person name="Kono T."/>
            <person name="Duquette J."/>
            <person name="Shao M."/>
        </authorList>
    </citation>
    <scope>NUCLEOTIDE SEQUENCE</scope>
    <source>
        <tissue evidence="2">Fresh leaf tissue</tissue>
    </source>
</reference>
<protein>
    <recommendedName>
        <fullName evidence="4">Plant-specific domain TIGR01615 family protein</fullName>
    </recommendedName>
</protein>
<dbReference type="PANTHER" id="PTHR31579:SF46">
    <property type="entry name" value="OS05G0519300 PROTEIN"/>
    <property type="match status" value="1"/>
</dbReference>
<feature type="region of interest" description="Disordered" evidence="1">
    <location>
        <begin position="29"/>
        <end position="49"/>
    </location>
</feature>
<evidence type="ECO:0008006" key="4">
    <source>
        <dbReference type="Google" id="ProtNLM"/>
    </source>
</evidence>
<dbReference type="InterPro" id="IPR006502">
    <property type="entry name" value="PDDEXK-like"/>
</dbReference>
<evidence type="ECO:0000313" key="2">
    <source>
        <dbReference type="EMBL" id="KAG8086124.1"/>
    </source>
</evidence>
<dbReference type="OrthoDB" id="691424at2759"/>
<keyword evidence="3" id="KW-1185">Reference proteome</keyword>
<dbReference type="AlphaFoldDB" id="A0A8J5WBZ4"/>
<comment type="caution">
    <text evidence="2">The sequence shown here is derived from an EMBL/GenBank/DDBJ whole genome shotgun (WGS) entry which is preliminary data.</text>
</comment>